<sequence>MTMAPPYKTGPIDDAEAWIITTPDATYAEAALRHGVTHNSLRARISNKYGSLAAARLMRDAGILKPDAGRILAPVRRCMRCGVSSSIDRGKRMCSACQREVAKLHDGGV</sequence>
<dbReference type="Proteomes" id="UP000663629">
    <property type="component" value="Chromosome 2"/>
</dbReference>
<gene>
    <name evidence="1" type="ORF">JWJ88_17295</name>
</gene>
<evidence type="ECO:0000313" key="2">
    <source>
        <dbReference type="Proteomes" id="UP000663629"/>
    </source>
</evidence>
<dbReference type="RefSeq" id="WP_205295692.1">
    <property type="nucleotide sequence ID" value="NZ_CP070371.1"/>
</dbReference>
<accession>A0ABX7JL74</accession>
<organism evidence="1 2">
    <name type="scientific">Paracoccus methylovorus</name>
    <dbReference type="NCBI Taxonomy" id="2812658"/>
    <lineage>
        <taxon>Bacteria</taxon>
        <taxon>Pseudomonadati</taxon>
        <taxon>Pseudomonadota</taxon>
        <taxon>Alphaproteobacteria</taxon>
        <taxon>Rhodobacterales</taxon>
        <taxon>Paracoccaceae</taxon>
        <taxon>Paracoccus</taxon>
    </lineage>
</organism>
<keyword evidence="2" id="KW-1185">Reference proteome</keyword>
<reference evidence="1 2" key="1">
    <citation type="submission" date="2021-02" db="EMBL/GenBank/DDBJ databases">
        <title>Paracoccus methylovroum sp.nov., a new methanol and methylamine utilizing methylotrophic denitrifer.</title>
        <authorList>
            <person name="Timsy T."/>
            <person name="Behrendt U."/>
            <person name="Ulrich A."/>
            <person name="Spanner T."/>
            <person name="Foesel B.U."/>
            <person name="Horn M.A."/>
            <person name="Kolb S."/>
        </authorList>
    </citation>
    <scope>NUCLEOTIDE SEQUENCE [LARGE SCALE GENOMIC DNA]</scope>
    <source>
        <strain evidence="1 2">H4-D09</strain>
    </source>
</reference>
<name>A0ABX7JL74_9RHOB</name>
<proteinExistence type="predicted"/>
<protein>
    <submittedName>
        <fullName evidence="1">Uncharacterized protein</fullName>
    </submittedName>
</protein>
<evidence type="ECO:0000313" key="1">
    <source>
        <dbReference type="EMBL" id="QRZ14720.1"/>
    </source>
</evidence>
<dbReference type="EMBL" id="CP070371">
    <property type="protein sequence ID" value="QRZ14720.1"/>
    <property type="molecule type" value="Genomic_DNA"/>
</dbReference>